<feature type="region of interest" description="Disordered" evidence="1">
    <location>
        <begin position="12"/>
        <end position="40"/>
    </location>
</feature>
<gene>
    <name evidence="3" type="ORF">NLJ89_g11996</name>
</gene>
<feature type="transmembrane region" description="Helical" evidence="2">
    <location>
        <begin position="54"/>
        <end position="74"/>
    </location>
</feature>
<dbReference type="EMBL" id="JANKHO010003348">
    <property type="protein sequence ID" value="KAJ3484266.1"/>
    <property type="molecule type" value="Genomic_DNA"/>
</dbReference>
<keyword evidence="2" id="KW-1133">Transmembrane helix</keyword>
<protein>
    <recommendedName>
        <fullName evidence="5">Transmembrane protein</fullName>
    </recommendedName>
</protein>
<reference evidence="3" key="1">
    <citation type="submission" date="2022-07" db="EMBL/GenBank/DDBJ databases">
        <title>Genome Sequence of Agrocybe chaxingu.</title>
        <authorList>
            <person name="Buettner E."/>
        </authorList>
    </citation>
    <scope>NUCLEOTIDE SEQUENCE</scope>
    <source>
        <strain evidence="3">MP-N11</strain>
    </source>
</reference>
<evidence type="ECO:0000313" key="4">
    <source>
        <dbReference type="Proteomes" id="UP001148786"/>
    </source>
</evidence>
<evidence type="ECO:0000313" key="3">
    <source>
        <dbReference type="EMBL" id="KAJ3484266.1"/>
    </source>
</evidence>
<comment type="caution">
    <text evidence="3">The sequence shown here is derived from an EMBL/GenBank/DDBJ whole genome shotgun (WGS) entry which is preliminary data.</text>
</comment>
<keyword evidence="2" id="KW-0812">Transmembrane</keyword>
<sequence>MFGFRASRILRSQRGSMTAPRLKPNVQYPPPPPKKMEGGGEDFRPPWVYVGTRLISLAVIPAIAVYSIFFYDFGEREHVFQPVRRWAADGVNSFFTLSPAEERLLKQERQASSTKESTPAA</sequence>
<dbReference type="AlphaFoldDB" id="A0A9W8MPI2"/>
<name>A0A9W8MPI2_9AGAR</name>
<keyword evidence="2" id="KW-0472">Membrane</keyword>
<proteinExistence type="predicted"/>
<evidence type="ECO:0000256" key="1">
    <source>
        <dbReference type="SAM" id="MobiDB-lite"/>
    </source>
</evidence>
<dbReference type="OrthoDB" id="192748at2759"/>
<dbReference type="Proteomes" id="UP001148786">
    <property type="component" value="Unassembled WGS sequence"/>
</dbReference>
<organism evidence="3 4">
    <name type="scientific">Agrocybe chaxingu</name>
    <dbReference type="NCBI Taxonomy" id="84603"/>
    <lineage>
        <taxon>Eukaryota</taxon>
        <taxon>Fungi</taxon>
        <taxon>Dikarya</taxon>
        <taxon>Basidiomycota</taxon>
        <taxon>Agaricomycotina</taxon>
        <taxon>Agaricomycetes</taxon>
        <taxon>Agaricomycetidae</taxon>
        <taxon>Agaricales</taxon>
        <taxon>Agaricineae</taxon>
        <taxon>Strophariaceae</taxon>
        <taxon>Agrocybe</taxon>
    </lineage>
</organism>
<accession>A0A9W8MPI2</accession>
<evidence type="ECO:0008006" key="5">
    <source>
        <dbReference type="Google" id="ProtNLM"/>
    </source>
</evidence>
<evidence type="ECO:0000256" key="2">
    <source>
        <dbReference type="SAM" id="Phobius"/>
    </source>
</evidence>
<keyword evidence="4" id="KW-1185">Reference proteome</keyword>